<keyword evidence="1" id="KW-0812">Transmembrane</keyword>
<reference evidence="2 3" key="1">
    <citation type="journal article" date="2018" name="ACS Chem. Biol.">
        <title>Ketoreductase domain dysfunction expands chemodiversity: malyngamide biosynthesis in the cyanobacterium Okeania hirsuta.</title>
        <authorList>
            <person name="Moss N.A."/>
            <person name="Leao T."/>
            <person name="Rankin M."/>
            <person name="McCullough T.M."/>
            <person name="Qu P."/>
            <person name="Korobeynikov A."/>
            <person name="Smith J.L."/>
            <person name="Gerwick L."/>
            <person name="Gerwick W.H."/>
        </authorList>
    </citation>
    <scope>NUCLEOTIDE SEQUENCE [LARGE SCALE GENOMIC DNA]</scope>
    <source>
        <strain evidence="2 3">PAB10Feb10-1</strain>
    </source>
</reference>
<dbReference type="Proteomes" id="UP000269154">
    <property type="component" value="Unassembled WGS sequence"/>
</dbReference>
<name>A0A3N6RR81_9CYAN</name>
<keyword evidence="1" id="KW-0472">Membrane</keyword>
<dbReference type="EMBL" id="RCBY01000006">
    <property type="protein sequence ID" value="RQH55463.1"/>
    <property type="molecule type" value="Genomic_DNA"/>
</dbReference>
<sequence length="102" mass="12011">MWKVFFEKFNLLVYFLQGIVVSNKNETDKSLIFKDYIKVKCLNLNWNDYIATATAVRAEKNIKLLDHLIETIAMFVFYVLSSLVTAIKFIVVFIKLVYIYKS</sequence>
<accession>A0A3N6RR81</accession>
<organism evidence="2 3">
    <name type="scientific">Okeania hirsuta</name>
    <dbReference type="NCBI Taxonomy" id="1458930"/>
    <lineage>
        <taxon>Bacteria</taxon>
        <taxon>Bacillati</taxon>
        <taxon>Cyanobacteriota</taxon>
        <taxon>Cyanophyceae</taxon>
        <taxon>Oscillatoriophycideae</taxon>
        <taxon>Oscillatoriales</taxon>
        <taxon>Microcoleaceae</taxon>
        <taxon>Okeania</taxon>
    </lineage>
</organism>
<evidence type="ECO:0000256" key="1">
    <source>
        <dbReference type="SAM" id="Phobius"/>
    </source>
</evidence>
<comment type="caution">
    <text evidence="2">The sequence shown here is derived from an EMBL/GenBank/DDBJ whole genome shotgun (WGS) entry which is preliminary data.</text>
</comment>
<feature type="transmembrane region" description="Helical" evidence="1">
    <location>
        <begin position="72"/>
        <end position="98"/>
    </location>
</feature>
<evidence type="ECO:0000313" key="2">
    <source>
        <dbReference type="EMBL" id="RQH55463.1"/>
    </source>
</evidence>
<keyword evidence="3" id="KW-1185">Reference proteome</keyword>
<keyword evidence="1" id="KW-1133">Transmembrane helix</keyword>
<dbReference type="AlphaFoldDB" id="A0A3N6RR81"/>
<evidence type="ECO:0000313" key="3">
    <source>
        <dbReference type="Proteomes" id="UP000269154"/>
    </source>
</evidence>
<protein>
    <submittedName>
        <fullName evidence="2">Uncharacterized protein</fullName>
    </submittedName>
</protein>
<proteinExistence type="predicted"/>
<gene>
    <name evidence="2" type="ORF">D5R40_02020</name>
</gene>